<protein>
    <recommendedName>
        <fullName evidence="1">Neprosin PEP catalytic domain-containing protein</fullName>
    </recommendedName>
</protein>
<dbReference type="InterPro" id="IPR053168">
    <property type="entry name" value="Glutamic_endopeptidase"/>
</dbReference>
<dbReference type="Proteomes" id="UP001177140">
    <property type="component" value="Unassembled WGS sequence"/>
</dbReference>
<dbReference type="PANTHER" id="PTHR31589:SF110">
    <property type="entry name" value="PROTEIN, PUTATIVE (DUF239)-RELATED"/>
    <property type="match status" value="1"/>
</dbReference>
<dbReference type="EMBL" id="JAJJMA010104822">
    <property type="protein sequence ID" value="MCL7030731.1"/>
    <property type="molecule type" value="Genomic_DNA"/>
</dbReference>
<dbReference type="Gene3D" id="3.90.1320.10">
    <property type="entry name" value="Outer-capsid protein sigma 3, large lobe"/>
    <property type="match status" value="1"/>
</dbReference>
<dbReference type="AlphaFoldDB" id="A0AA41S8Q5"/>
<reference evidence="2" key="1">
    <citation type="submission" date="2022-03" db="EMBL/GenBank/DDBJ databases">
        <title>A functionally conserved STORR gene fusion in Papaver species that diverged 16.8 million years ago.</title>
        <authorList>
            <person name="Catania T."/>
        </authorList>
    </citation>
    <scope>NUCLEOTIDE SEQUENCE</scope>
    <source>
        <strain evidence="2">S-191538</strain>
    </source>
</reference>
<dbReference type="Pfam" id="PF03080">
    <property type="entry name" value="Neprosin"/>
    <property type="match status" value="2"/>
</dbReference>
<proteinExistence type="predicted"/>
<evidence type="ECO:0000313" key="2">
    <source>
        <dbReference type="EMBL" id="MCL7030731.1"/>
    </source>
</evidence>
<keyword evidence="3" id="KW-1185">Reference proteome</keyword>
<name>A0AA41S8Q5_PAPNU</name>
<evidence type="ECO:0000313" key="3">
    <source>
        <dbReference type="Proteomes" id="UP001177140"/>
    </source>
</evidence>
<accession>A0AA41S8Q5</accession>
<feature type="domain" description="Neprosin PEP catalytic" evidence="1">
    <location>
        <begin position="53"/>
        <end position="274"/>
    </location>
</feature>
<dbReference type="InterPro" id="IPR004314">
    <property type="entry name" value="Neprosin"/>
</dbReference>
<comment type="caution">
    <text evidence="2">The sequence shown here is derived from an EMBL/GenBank/DDBJ whole genome shotgun (WGS) entry which is preliminary data.</text>
</comment>
<evidence type="ECO:0000259" key="1">
    <source>
        <dbReference type="PROSITE" id="PS52045"/>
    </source>
</evidence>
<dbReference type="PROSITE" id="PS52045">
    <property type="entry name" value="NEPROSIN_PEP_CD"/>
    <property type="match status" value="1"/>
</dbReference>
<gene>
    <name evidence="2" type="ORF">MKW94_020973</name>
</gene>
<sequence length="305" mass="35295">MKSNWELKRYKSETSIFQTRSEKCPLGTVPIRRTRKEDLIRAKSLSLSTRLVSYSTHEYFAGVVYQNEGEKFHGASAKISIWTPNVNLDQYILAEISLRSGWDDPYNRIHVGWMVNPILYDNDTTVRNFIYWTVMNPQITPDEPVNITSTYEGKVFRMQSHVYLIGYWPAEIFPLFGDTGIDRIYWGGHSMDNGDRHAPQMGSGHFPDGDYTHDAYITHMQYNDVSGALLDPRRKRMTKVLGCKKNYDLNYLGFVEESDRRHTIQYGGPGESVNLIVCCKVLIRIALISRILFKVFPLFFNKKIP</sequence>
<organism evidence="2 3">
    <name type="scientific">Papaver nudicaule</name>
    <name type="common">Iceland poppy</name>
    <dbReference type="NCBI Taxonomy" id="74823"/>
    <lineage>
        <taxon>Eukaryota</taxon>
        <taxon>Viridiplantae</taxon>
        <taxon>Streptophyta</taxon>
        <taxon>Embryophyta</taxon>
        <taxon>Tracheophyta</taxon>
        <taxon>Spermatophyta</taxon>
        <taxon>Magnoliopsida</taxon>
        <taxon>Ranunculales</taxon>
        <taxon>Papaveraceae</taxon>
        <taxon>Papaveroideae</taxon>
        <taxon>Papaver</taxon>
    </lineage>
</organism>
<dbReference type="PANTHER" id="PTHR31589">
    <property type="entry name" value="PROTEIN, PUTATIVE (DUF239)-RELATED-RELATED"/>
    <property type="match status" value="1"/>
</dbReference>